<organism evidence="6">
    <name type="scientific">uncultured Cytophagales bacterium</name>
    <dbReference type="NCBI Taxonomy" id="158755"/>
    <lineage>
        <taxon>Bacteria</taxon>
        <taxon>Pseudomonadati</taxon>
        <taxon>Bacteroidota</taxon>
        <taxon>Sphingobacteriia</taxon>
        <taxon>Sphingobacteriales</taxon>
        <taxon>environmental samples</taxon>
    </lineage>
</organism>
<evidence type="ECO:0000256" key="4">
    <source>
        <dbReference type="ARBA" id="ARBA00023136"/>
    </source>
</evidence>
<keyword evidence="4 5" id="KW-0472">Membrane</keyword>
<dbReference type="PANTHER" id="PTHR43424:SF1">
    <property type="entry name" value="LOCUS PUTATIVE PROTEIN 1-RELATED"/>
    <property type="match status" value="1"/>
</dbReference>
<feature type="transmembrane region" description="Helical" evidence="5">
    <location>
        <begin position="91"/>
        <end position="114"/>
    </location>
</feature>
<reference evidence="6" key="1">
    <citation type="submission" date="2020-02" db="EMBL/GenBank/DDBJ databases">
        <authorList>
            <person name="Meier V. D."/>
        </authorList>
    </citation>
    <scope>NUCLEOTIDE SEQUENCE</scope>
    <source>
        <strain evidence="6">AVDCRST_MAG56</strain>
    </source>
</reference>
<evidence type="ECO:0000313" key="6">
    <source>
        <dbReference type="EMBL" id="CAA9293459.1"/>
    </source>
</evidence>
<dbReference type="InterPro" id="IPR002797">
    <property type="entry name" value="Polysacc_synth"/>
</dbReference>
<feature type="transmembrane region" description="Helical" evidence="5">
    <location>
        <begin position="58"/>
        <end position="79"/>
    </location>
</feature>
<feature type="transmembrane region" description="Helical" evidence="5">
    <location>
        <begin position="126"/>
        <end position="143"/>
    </location>
</feature>
<feature type="transmembrane region" description="Helical" evidence="5">
    <location>
        <begin position="261"/>
        <end position="282"/>
    </location>
</feature>
<keyword evidence="3 5" id="KW-1133">Transmembrane helix</keyword>
<feature type="transmembrane region" description="Helical" evidence="5">
    <location>
        <begin position="338"/>
        <end position="363"/>
    </location>
</feature>
<gene>
    <name evidence="6" type="ORF">AVDCRST_MAG56-4816</name>
</gene>
<keyword evidence="2 5" id="KW-0812">Transmembrane</keyword>
<feature type="transmembrane region" description="Helical" evidence="5">
    <location>
        <begin position="370"/>
        <end position="392"/>
    </location>
</feature>
<feature type="transmembrane region" description="Helical" evidence="5">
    <location>
        <begin position="182"/>
        <end position="203"/>
    </location>
</feature>
<comment type="subcellular location">
    <subcellularLocation>
        <location evidence="1">Membrane</location>
        <topology evidence="1">Multi-pass membrane protein</topology>
    </subcellularLocation>
</comment>
<feature type="transmembrane region" description="Helical" evidence="5">
    <location>
        <begin position="398"/>
        <end position="416"/>
    </location>
</feature>
<sequence length="448" mass="50209">MMSLVKYHALFQGESFRKYFTNTSWLLVERVINQGIALIMVIYTAHYLGVEQFGLFNYVRSFAAIIMTIAPLGVDSLLARNLLNNPEQRNVIMGTSLLVRGGGTVACLLLTYLVNLLVGHDAETQLLVMVVAAAAVFEPFYLLNQFFTANIQSRYHAYSEITKTLVSTAVKIGLIWYRAPLIWFALVLILESLTYALVSLRFYSVRFGSFWRWRPNFIYLRRLLTDAWPLAISGLVIMLHLKVDQVIIKHLLNTEAVGYYAAALRLSESTYFVPVVICASLLPPMLNARKISVSLYRTRLQQLFNLMVVLSLGIALPVTFLGDWIIDLVFGEAYHPAGAVLVLHIWSGVFVALGVAANGWLIAENLQRIALYRTLLGVLTNIGLNFLLIPHLGIKGSALATLISQAVTAYVSNLFSPQTRMLFFMQTRALLGFSVLRRARLLFSPAHP</sequence>
<dbReference type="CDD" id="cd13128">
    <property type="entry name" value="MATE_Wzx_like"/>
    <property type="match status" value="1"/>
</dbReference>
<feature type="transmembrane region" description="Helical" evidence="5">
    <location>
        <begin position="27"/>
        <end position="46"/>
    </location>
</feature>
<dbReference type="PANTHER" id="PTHR43424">
    <property type="entry name" value="LOCUS PUTATIVE PROTEIN 1-RELATED"/>
    <property type="match status" value="1"/>
</dbReference>
<protein>
    <submittedName>
        <fullName evidence="6">Multi antimicrobial extrusion protein (Na(+)/drug antiporter), MATE family of MDR efflux pumps</fullName>
    </submittedName>
</protein>
<name>A0A6J4K1R8_9SPHI</name>
<feature type="transmembrane region" description="Helical" evidence="5">
    <location>
        <begin position="223"/>
        <end position="241"/>
    </location>
</feature>
<feature type="transmembrane region" description="Helical" evidence="5">
    <location>
        <begin position="155"/>
        <end position="176"/>
    </location>
</feature>
<accession>A0A6J4K1R8</accession>
<evidence type="ECO:0000256" key="2">
    <source>
        <dbReference type="ARBA" id="ARBA00022692"/>
    </source>
</evidence>
<dbReference type="InterPro" id="IPR052556">
    <property type="entry name" value="PolySynth_Transporter"/>
</dbReference>
<proteinExistence type="predicted"/>
<evidence type="ECO:0000256" key="3">
    <source>
        <dbReference type="ARBA" id="ARBA00022989"/>
    </source>
</evidence>
<evidence type="ECO:0000256" key="1">
    <source>
        <dbReference type="ARBA" id="ARBA00004141"/>
    </source>
</evidence>
<dbReference type="AlphaFoldDB" id="A0A6J4K1R8"/>
<evidence type="ECO:0000256" key="5">
    <source>
        <dbReference type="SAM" id="Phobius"/>
    </source>
</evidence>
<dbReference type="EMBL" id="CADCTQ010000401">
    <property type="protein sequence ID" value="CAA9293459.1"/>
    <property type="molecule type" value="Genomic_DNA"/>
</dbReference>
<dbReference type="Pfam" id="PF01943">
    <property type="entry name" value="Polysacc_synt"/>
    <property type="match status" value="1"/>
</dbReference>
<dbReference type="GO" id="GO:0016020">
    <property type="term" value="C:membrane"/>
    <property type="evidence" value="ECO:0007669"/>
    <property type="project" value="UniProtKB-SubCell"/>
</dbReference>
<feature type="transmembrane region" description="Helical" evidence="5">
    <location>
        <begin position="303"/>
        <end position="326"/>
    </location>
</feature>